<dbReference type="EMBL" id="PNGJ01000005">
    <property type="protein sequence ID" value="PMC24090.1"/>
    <property type="molecule type" value="Genomic_DNA"/>
</dbReference>
<dbReference type="InterPro" id="IPR029465">
    <property type="entry name" value="ATPgrasp_TupA"/>
</dbReference>
<evidence type="ECO:0000313" key="1">
    <source>
        <dbReference type="EMBL" id="PMC24090.1"/>
    </source>
</evidence>
<dbReference type="RefSeq" id="WP_102697414.1">
    <property type="nucleotide sequence ID" value="NZ_PNGJ01000005.1"/>
</dbReference>
<dbReference type="AlphaFoldDB" id="A0A2N6QQL4"/>
<proteinExistence type="predicted"/>
<sequence>MNERIRSKLSKCIKIIENVASSHPKLVVSIRYLFRFGTLPNLSNPKSLNEKILYLKLNSDTSRWTYLADKYKVREYVKFCGLQDILIPLYGIWKHPSEIDFNLLPQQFMIKANNGDGKGTNKVINKDELSKTDYQNLYMILEEWISRKNIGALSAEPQYKNIPPRIIAEKVLHKQAKDTSLIDYKIWCFNGKPHSILVCYNRHASTTCLGCYDLTWTFQPYNMRGTKHFQIATTPLPKPIHLDEMIKIAAKLSKPFPQVRVDLYEAENKVWFGELTFTSLGGLMNYYTNQYLMEMGNLVDLKYSKNIGYSFAN</sequence>
<dbReference type="Proteomes" id="UP000235564">
    <property type="component" value="Unassembled WGS sequence"/>
</dbReference>
<protein>
    <submittedName>
        <fullName evidence="1">Uncharacterized protein</fullName>
    </submittedName>
</protein>
<dbReference type="Pfam" id="PF14305">
    <property type="entry name" value="ATPgrasp_TupA"/>
    <property type="match status" value="1"/>
</dbReference>
<evidence type="ECO:0000313" key="2">
    <source>
        <dbReference type="Proteomes" id="UP000235564"/>
    </source>
</evidence>
<gene>
    <name evidence="1" type="ORF">CJ231_07385</name>
</gene>
<dbReference type="OrthoDB" id="9791827at2"/>
<name>A0A2N6QQL4_9BACT</name>
<organism evidence="1 2">
    <name type="scientific">Hoylesella buccalis</name>
    <dbReference type="NCBI Taxonomy" id="28127"/>
    <lineage>
        <taxon>Bacteria</taxon>
        <taxon>Pseudomonadati</taxon>
        <taxon>Bacteroidota</taxon>
        <taxon>Bacteroidia</taxon>
        <taxon>Bacteroidales</taxon>
        <taxon>Prevotellaceae</taxon>
        <taxon>Hoylesella</taxon>
    </lineage>
</organism>
<reference evidence="1 2" key="1">
    <citation type="submission" date="2017-09" db="EMBL/GenBank/DDBJ databases">
        <title>Bacterial strain isolated from the female urinary microbiota.</title>
        <authorList>
            <person name="Thomas-White K."/>
            <person name="Kumar N."/>
            <person name="Forster S."/>
            <person name="Putonti C."/>
            <person name="Lawley T."/>
            <person name="Wolfe A.J."/>
        </authorList>
    </citation>
    <scope>NUCLEOTIDE SEQUENCE [LARGE SCALE GENOMIC DNA]</scope>
    <source>
        <strain evidence="1 2">UMB0536</strain>
    </source>
</reference>
<accession>A0A2N6QQL4</accession>
<comment type="caution">
    <text evidence="1">The sequence shown here is derived from an EMBL/GenBank/DDBJ whole genome shotgun (WGS) entry which is preliminary data.</text>
</comment>